<evidence type="ECO:0000313" key="3">
    <source>
        <dbReference type="Proteomes" id="UP000030302"/>
    </source>
</evidence>
<gene>
    <name evidence="2" type="ORF">LT85_3999</name>
</gene>
<dbReference type="HOGENOM" id="CLU_188971_0_0_4"/>
<dbReference type="AlphaFoldDB" id="A0A0A1FJT5"/>
<feature type="compositionally biased region" description="Basic and acidic residues" evidence="1">
    <location>
        <begin position="49"/>
        <end position="58"/>
    </location>
</feature>
<dbReference type="InterPro" id="IPR021853">
    <property type="entry name" value="DUF3460"/>
</dbReference>
<feature type="region of interest" description="Disordered" evidence="1">
    <location>
        <begin position="49"/>
        <end position="69"/>
    </location>
</feature>
<dbReference type="STRING" id="279058.LT85_3999"/>
<evidence type="ECO:0000313" key="2">
    <source>
        <dbReference type="EMBL" id="AIY43157.1"/>
    </source>
</evidence>
<accession>A0A0A1FJT5</accession>
<dbReference type="OrthoDB" id="5296692at2"/>
<dbReference type="EMBL" id="CP009962">
    <property type="protein sequence ID" value="AIY43157.1"/>
    <property type="molecule type" value="Genomic_DNA"/>
</dbReference>
<name>A0A0A1FJT5_9BURK</name>
<proteinExistence type="predicted"/>
<keyword evidence="3" id="KW-1185">Reference proteome</keyword>
<reference evidence="3" key="1">
    <citation type="journal article" date="2014" name="Soil Biol. Biochem.">
        <title>Structure and function of bacterial communities in ageing soils: Insights from the Mendocino ecological staircase.</title>
        <authorList>
            <person name="Uroz S."/>
            <person name="Tech J.J."/>
            <person name="Sawaya N.A."/>
            <person name="Frey-Klett P."/>
            <person name="Leveau J.H.J."/>
        </authorList>
    </citation>
    <scope>NUCLEOTIDE SEQUENCE [LARGE SCALE GENOMIC DNA]</scope>
    <source>
        <strain evidence="3">Cal35</strain>
    </source>
</reference>
<dbReference type="KEGG" id="care:LT85_3999"/>
<sequence length="69" mass="8283">MKFSKQIYGYQSDITKFVEELKEKNPKLEEQQLAGRALLWDKTPIDLDSQHRTQESRVDQQPYVYQNNH</sequence>
<organism evidence="2 3">
    <name type="scientific">Collimonas arenae</name>
    <dbReference type="NCBI Taxonomy" id="279058"/>
    <lineage>
        <taxon>Bacteria</taxon>
        <taxon>Pseudomonadati</taxon>
        <taxon>Pseudomonadota</taxon>
        <taxon>Betaproteobacteria</taxon>
        <taxon>Burkholderiales</taxon>
        <taxon>Oxalobacteraceae</taxon>
        <taxon>Collimonas</taxon>
    </lineage>
</organism>
<dbReference type="Proteomes" id="UP000030302">
    <property type="component" value="Chromosome"/>
</dbReference>
<evidence type="ECO:0000256" key="1">
    <source>
        <dbReference type="SAM" id="MobiDB-lite"/>
    </source>
</evidence>
<dbReference type="Pfam" id="PF11943">
    <property type="entry name" value="DUF3460"/>
    <property type="match status" value="1"/>
</dbReference>
<dbReference type="RefSeq" id="WP_038492372.1">
    <property type="nucleotide sequence ID" value="NZ_CP009962.1"/>
</dbReference>
<protein>
    <submittedName>
        <fullName evidence="2">Uncharacterized protein</fullName>
    </submittedName>
</protein>